<sequence length="90" mass="10348">MADLKIKRSHSQDPEKLKEIFEKNFGPKAEKYGVKVKWEGLKARLDGPVKGELRIEPEEIILEAKLSWTAKLFKGKIEEEINKTLDEVLA</sequence>
<proteinExistence type="predicted"/>
<dbReference type="eggNOG" id="ENOG5030QHC">
    <property type="taxonomic scope" value="Bacteria"/>
</dbReference>
<gene>
    <name evidence="1" type="ordered locus">Thein_1611</name>
</gene>
<organism evidence="1 2">
    <name type="scientific">Thermodesulfatator indicus (strain DSM 15286 / JCM 11887 / CIR29812)</name>
    <dbReference type="NCBI Taxonomy" id="667014"/>
    <lineage>
        <taxon>Bacteria</taxon>
        <taxon>Pseudomonadati</taxon>
        <taxon>Thermodesulfobacteriota</taxon>
        <taxon>Thermodesulfobacteria</taxon>
        <taxon>Thermodesulfobacteriales</taxon>
        <taxon>Thermodesulfatatoraceae</taxon>
        <taxon>Thermodesulfatator</taxon>
    </lineage>
</organism>
<dbReference type="InterPro" id="IPR013433">
    <property type="entry name" value="PHA_gran_rgn"/>
</dbReference>
<evidence type="ECO:0000313" key="1">
    <source>
        <dbReference type="EMBL" id="AEH45471.1"/>
    </source>
</evidence>
<dbReference type="RefSeq" id="WP_013908213.1">
    <property type="nucleotide sequence ID" value="NC_015681.1"/>
</dbReference>
<dbReference type="STRING" id="667014.Thein_1611"/>
<dbReference type="OrthoDB" id="9798615at2"/>
<reference evidence="2" key="1">
    <citation type="submission" date="2011-04" db="EMBL/GenBank/DDBJ databases">
        <title>The complete genome of Thermodesulfatator indicus DSM 15286.</title>
        <authorList>
            <person name="Lucas S."/>
            <person name="Copeland A."/>
            <person name="Lapidus A."/>
            <person name="Bruce D."/>
            <person name="Goodwin L."/>
            <person name="Pitluck S."/>
            <person name="Peters L."/>
            <person name="Kyrpides N."/>
            <person name="Mavromatis K."/>
            <person name="Pagani I."/>
            <person name="Ivanova N."/>
            <person name="Saunders L."/>
            <person name="Detter J.C."/>
            <person name="Tapia R."/>
            <person name="Han C."/>
            <person name="Land M."/>
            <person name="Hauser L."/>
            <person name="Markowitz V."/>
            <person name="Cheng J.-F."/>
            <person name="Hugenholtz P."/>
            <person name="Woyke T."/>
            <person name="Wu D."/>
            <person name="Spring S."/>
            <person name="Schroeder M."/>
            <person name="Brambilla E."/>
            <person name="Klenk H.-P."/>
            <person name="Eisen J.A."/>
        </authorList>
    </citation>
    <scope>NUCLEOTIDE SEQUENCE [LARGE SCALE GENOMIC DNA]</scope>
    <source>
        <strain evidence="2">DSM 15286 / JCM 11887 / CIR29812</strain>
    </source>
</reference>
<dbReference type="InParanoid" id="F8AAV8"/>
<dbReference type="Pfam" id="PF09650">
    <property type="entry name" value="PHA_gran_rgn"/>
    <property type="match status" value="1"/>
</dbReference>
<accession>F8AAV8</accession>
<keyword evidence="2" id="KW-1185">Reference proteome</keyword>
<dbReference type="AlphaFoldDB" id="F8AAV8"/>
<dbReference type="NCBIfam" id="TIGR02610">
    <property type="entry name" value="PHA_gran_rgn"/>
    <property type="match status" value="1"/>
</dbReference>
<dbReference type="EMBL" id="CP002683">
    <property type="protein sequence ID" value="AEH45471.1"/>
    <property type="molecule type" value="Genomic_DNA"/>
</dbReference>
<dbReference type="PaxDb" id="667014-Thein_1611"/>
<name>F8AAV8_THEID</name>
<dbReference type="KEGG" id="tid:Thein_1611"/>
<dbReference type="HOGENOM" id="CLU_161965_0_0_0"/>
<evidence type="ECO:0000313" key="2">
    <source>
        <dbReference type="Proteomes" id="UP000006793"/>
    </source>
</evidence>
<dbReference type="Proteomes" id="UP000006793">
    <property type="component" value="Chromosome"/>
</dbReference>
<reference evidence="1 2" key="2">
    <citation type="journal article" date="2012" name="Stand. Genomic Sci.">
        <title>Complete genome sequence of the thermophilic sulfate-reducing ocean bacterium Thermodesulfatator indicus type strain (CIR29812(T)).</title>
        <authorList>
            <person name="Anderson I."/>
            <person name="Saunders E."/>
            <person name="Lapidus A."/>
            <person name="Nolan M."/>
            <person name="Lucas S."/>
            <person name="Tice H."/>
            <person name="Del Rio T.G."/>
            <person name="Cheng J.F."/>
            <person name="Han C."/>
            <person name="Tapia R."/>
            <person name="Goodwin L.A."/>
            <person name="Pitluck S."/>
            <person name="Liolios K."/>
            <person name="Mavromatis K."/>
            <person name="Pagani I."/>
            <person name="Ivanova N."/>
            <person name="Mikhailova N."/>
            <person name="Pati A."/>
            <person name="Chen A."/>
            <person name="Palaniappan K."/>
            <person name="Land M."/>
            <person name="Hauser L."/>
            <person name="Jeffries C.D."/>
            <person name="Chang Y.J."/>
            <person name="Brambilla E.M."/>
            <person name="Rohde M."/>
            <person name="Spring S."/>
            <person name="Goker M."/>
            <person name="Detter J.C."/>
            <person name="Woyke T."/>
            <person name="Bristow J."/>
            <person name="Eisen J.A."/>
            <person name="Markowitz V."/>
            <person name="Hugenholtz P."/>
            <person name="Kyrpides N.C."/>
            <person name="Klenk H.P."/>
        </authorList>
    </citation>
    <scope>NUCLEOTIDE SEQUENCE [LARGE SCALE GENOMIC DNA]</scope>
    <source>
        <strain evidence="2">DSM 15286 / JCM 11887 / CIR29812</strain>
    </source>
</reference>
<protein>
    <submittedName>
        <fullName evidence="1">Polyhydroxyalkanoic acid system protein</fullName>
    </submittedName>
</protein>